<accession>A0ABY4EMP2</accession>
<dbReference type="SUPFAM" id="SSF64518">
    <property type="entry name" value="Phase 1 flagellin"/>
    <property type="match status" value="1"/>
</dbReference>
<dbReference type="Pfam" id="PF22638">
    <property type="entry name" value="FlgK_D1"/>
    <property type="match status" value="1"/>
</dbReference>
<evidence type="ECO:0000256" key="5">
    <source>
        <dbReference type="ARBA" id="ARBA00022525"/>
    </source>
</evidence>
<sequence>MVSTFHGLEVAKRGLFTQQSALYTTGHNIANANTPGYTRQRVNFEQTSPFPAASRNRAEIPGQIGTGVQAGSIERVRTQFLDDQYRGENNRSGYYEAMSNAMSRLEQVMNEPSDNGLAKTMDRFWQSLQDLSVNPEDSGARSVVRQRGKAVAETFNYLANTITTLQKDVKNETDVTTKEINSLASQINSINKQISEVEPHGYVPNDLYDERDRLIDQLSGLANIDVSYEETPSSADPLAMGKATISLVDENGQALTPKATLVDGAQNTVQEVKVNYSTDNPALVSSVSVGSTNYTMDEFSSPGKLRALMDVSGYENSAGETVGVYSNMLHNLDTMATSFVNQFNSVQQSGESLNTLDNNDTPPAFFSLAGSTLKDGVQVGLSASLDITDAIKNDLDNIAASDASALAGNGDNAQALADVKEQNDPLLGEETNLNSFYEALIGGMAVDAQEASRLSNNSQTLRQSVEESRMSVSSVSLDEEMTNMIKYQHAYNAAARNITAVDEMIDRIINQMGRVGR</sequence>
<keyword evidence="12" id="KW-1185">Reference proteome</keyword>
<dbReference type="Pfam" id="PF00460">
    <property type="entry name" value="Flg_bb_rod"/>
    <property type="match status" value="1"/>
</dbReference>
<comment type="similarity">
    <text evidence="3 7">Belongs to the flagella basal body rod proteins family.</text>
</comment>
<protein>
    <recommendedName>
        <fullName evidence="4 7">Flagellar hook-associated protein 1</fullName>
        <shortName evidence="7">HAP1</shortName>
    </recommendedName>
</protein>
<evidence type="ECO:0000313" key="12">
    <source>
        <dbReference type="Proteomes" id="UP000831787"/>
    </source>
</evidence>
<evidence type="ECO:0000256" key="1">
    <source>
        <dbReference type="ARBA" id="ARBA00004365"/>
    </source>
</evidence>
<evidence type="ECO:0000256" key="2">
    <source>
        <dbReference type="ARBA" id="ARBA00004613"/>
    </source>
</evidence>
<dbReference type="InterPro" id="IPR001444">
    <property type="entry name" value="Flag_bb_rod_N"/>
</dbReference>
<evidence type="ECO:0000256" key="6">
    <source>
        <dbReference type="ARBA" id="ARBA00023143"/>
    </source>
</evidence>
<keyword evidence="11" id="KW-0282">Flagellum</keyword>
<comment type="subcellular location">
    <subcellularLocation>
        <location evidence="1 7">Bacterial flagellum</location>
    </subcellularLocation>
    <subcellularLocation>
        <location evidence="2 7">Secreted</location>
    </subcellularLocation>
</comment>
<dbReference type="InterPro" id="IPR002371">
    <property type="entry name" value="FlgK"/>
</dbReference>
<reference evidence="11 12" key="1">
    <citation type="submission" date="2022-04" db="EMBL/GenBank/DDBJ databases">
        <title>Halobacillus sp. isolated from saltern.</title>
        <authorList>
            <person name="Won M."/>
            <person name="Lee C.-M."/>
            <person name="Woen H.-Y."/>
            <person name="Kwon S.-W."/>
        </authorList>
    </citation>
    <scope>NUCLEOTIDE SEQUENCE [LARGE SCALE GENOMIC DNA]</scope>
    <source>
        <strain evidence="11 12">SSBR10-3</strain>
    </source>
</reference>
<evidence type="ECO:0000259" key="8">
    <source>
        <dbReference type="Pfam" id="PF00460"/>
    </source>
</evidence>
<dbReference type="InterPro" id="IPR053927">
    <property type="entry name" value="FlgK_helical"/>
</dbReference>
<keyword evidence="6 7" id="KW-0975">Bacterial flagellum</keyword>
<dbReference type="PRINTS" id="PR01005">
    <property type="entry name" value="FLGHOOKAP1"/>
</dbReference>
<keyword evidence="5 7" id="KW-0964">Secreted</keyword>
<dbReference type="PANTHER" id="PTHR30033:SF1">
    <property type="entry name" value="FLAGELLAR HOOK-ASSOCIATED PROTEIN 1"/>
    <property type="match status" value="1"/>
</dbReference>
<proteinExistence type="inferred from homology"/>
<feature type="domain" description="Flagellar basal body rod protein N-terminal" evidence="8">
    <location>
        <begin position="8"/>
        <end position="38"/>
    </location>
</feature>
<dbReference type="PANTHER" id="PTHR30033">
    <property type="entry name" value="FLAGELLAR HOOK-ASSOCIATED PROTEIN 1"/>
    <property type="match status" value="1"/>
</dbReference>
<evidence type="ECO:0000313" key="11">
    <source>
        <dbReference type="EMBL" id="UOQ45726.1"/>
    </source>
</evidence>
<evidence type="ECO:0000259" key="10">
    <source>
        <dbReference type="Pfam" id="PF22638"/>
    </source>
</evidence>
<feature type="domain" description="Flagellar hook-associated protein FlgK helical" evidence="10">
    <location>
        <begin position="102"/>
        <end position="354"/>
    </location>
</feature>
<keyword evidence="11" id="KW-0966">Cell projection</keyword>
<feature type="domain" description="Flagellar basal-body/hook protein C-terminal" evidence="9">
    <location>
        <begin position="470"/>
        <end position="510"/>
    </location>
</feature>
<evidence type="ECO:0000256" key="4">
    <source>
        <dbReference type="ARBA" id="ARBA00016244"/>
    </source>
</evidence>
<dbReference type="InterPro" id="IPR010930">
    <property type="entry name" value="Flg_bb/hook_C_dom"/>
</dbReference>
<organism evidence="11 12">
    <name type="scientific">Halobacillus salinarum</name>
    <dbReference type="NCBI Taxonomy" id="2932257"/>
    <lineage>
        <taxon>Bacteria</taxon>
        <taxon>Bacillati</taxon>
        <taxon>Bacillota</taxon>
        <taxon>Bacilli</taxon>
        <taxon>Bacillales</taxon>
        <taxon>Bacillaceae</taxon>
        <taxon>Halobacillus</taxon>
    </lineage>
</organism>
<dbReference type="NCBIfam" id="TIGR02492">
    <property type="entry name" value="flgK_ends"/>
    <property type="match status" value="1"/>
</dbReference>
<dbReference type="Pfam" id="PF06429">
    <property type="entry name" value="Flg_bbr_C"/>
    <property type="match status" value="1"/>
</dbReference>
<dbReference type="Proteomes" id="UP000831787">
    <property type="component" value="Chromosome"/>
</dbReference>
<dbReference type="EMBL" id="CP095073">
    <property type="protein sequence ID" value="UOQ45726.1"/>
    <property type="molecule type" value="Genomic_DNA"/>
</dbReference>
<evidence type="ECO:0000256" key="3">
    <source>
        <dbReference type="ARBA" id="ARBA00009677"/>
    </source>
</evidence>
<keyword evidence="11" id="KW-0969">Cilium</keyword>
<evidence type="ECO:0000259" key="9">
    <source>
        <dbReference type="Pfam" id="PF06429"/>
    </source>
</evidence>
<evidence type="ECO:0000256" key="7">
    <source>
        <dbReference type="RuleBase" id="RU362065"/>
    </source>
</evidence>
<gene>
    <name evidence="7 11" type="primary">flgK</name>
    <name evidence="11" type="ORF">MUN89_07285</name>
</gene>
<name>A0ABY4EMP2_9BACI</name>
<dbReference type="RefSeq" id="WP_244712557.1">
    <property type="nucleotide sequence ID" value="NZ_CP095073.1"/>
</dbReference>